<evidence type="ECO:0000313" key="2">
    <source>
        <dbReference type="Proteomes" id="UP001165041"/>
    </source>
</evidence>
<proteinExistence type="predicted"/>
<comment type="caution">
    <text evidence="1">The sequence shown here is derived from an EMBL/GenBank/DDBJ whole genome shotgun (WGS) entry which is preliminary data.</text>
</comment>
<accession>A0A9W6V165</accession>
<dbReference type="AlphaFoldDB" id="A0A9W6V165"/>
<dbReference type="EMBL" id="BSSA01000002">
    <property type="protein sequence ID" value="GLW68927.1"/>
    <property type="molecule type" value="Genomic_DNA"/>
</dbReference>
<dbReference type="Proteomes" id="UP001165041">
    <property type="component" value="Unassembled WGS sequence"/>
</dbReference>
<organism evidence="1 2">
    <name type="scientific">Kitasatospora phosalacinea</name>
    <dbReference type="NCBI Taxonomy" id="2065"/>
    <lineage>
        <taxon>Bacteria</taxon>
        <taxon>Bacillati</taxon>
        <taxon>Actinomycetota</taxon>
        <taxon>Actinomycetes</taxon>
        <taxon>Kitasatosporales</taxon>
        <taxon>Streptomycetaceae</taxon>
        <taxon>Kitasatospora</taxon>
    </lineage>
</organism>
<reference evidence="1" key="1">
    <citation type="submission" date="2023-02" db="EMBL/GenBank/DDBJ databases">
        <title>Kitasatospora phosalacinea NBRC 14627.</title>
        <authorList>
            <person name="Ichikawa N."/>
            <person name="Sato H."/>
            <person name="Tonouchi N."/>
        </authorList>
    </citation>
    <scope>NUCLEOTIDE SEQUENCE</scope>
    <source>
        <strain evidence="1">NBRC 14627</strain>
    </source>
</reference>
<name>A0A9W6V165_9ACTN</name>
<protein>
    <submittedName>
        <fullName evidence="1">Uncharacterized protein</fullName>
    </submittedName>
</protein>
<sequence length="222" mass="24074">MNGGQATDRLQHAVHRGADTSVTVTIVHAMTSSDHLLDLIQNTPEIDLLLRSSFGFDIHRKHYGEGLRLASSAPMEVIAGESAGGAYFLCTEQNGRRPVVYASSEGEGGLLADDLGEALEIIIGLEWHDCLTFSGSGDVEVMQVSARHLQRSRDKYNSDIDDEAAQVAAALSLRIVPVTDLVIRLHAAASKTEADYVVIDEDGQEFGPLFGEHVEPRHGGWR</sequence>
<gene>
    <name evidence="1" type="ORF">Kpho02_12260</name>
</gene>
<evidence type="ECO:0000313" key="1">
    <source>
        <dbReference type="EMBL" id="GLW68927.1"/>
    </source>
</evidence>